<organism evidence="6 7">
    <name type="scientific">Lentzea tibetensis</name>
    <dbReference type="NCBI Taxonomy" id="2591470"/>
    <lineage>
        <taxon>Bacteria</taxon>
        <taxon>Bacillati</taxon>
        <taxon>Actinomycetota</taxon>
        <taxon>Actinomycetes</taxon>
        <taxon>Pseudonocardiales</taxon>
        <taxon>Pseudonocardiaceae</taxon>
        <taxon>Lentzea</taxon>
    </lineage>
</organism>
<dbReference type="GO" id="GO:0008691">
    <property type="term" value="F:3-hydroxybutyryl-CoA dehydrogenase activity"/>
    <property type="evidence" value="ECO:0007669"/>
    <property type="project" value="TreeGrafter"/>
</dbReference>
<reference evidence="6 7" key="1">
    <citation type="submission" date="2019-07" db="EMBL/GenBank/DDBJ databases">
        <title>Lentzea xizangensis sp. nov., isolated from Qinghai-Tibetan Plateau Soils.</title>
        <authorList>
            <person name="Huang J."/>
        </authorList>
    </citation>
    <scope>NUCLEOTIDE SEQUENCE [LARGE SCALE GENOMIC DNA]</scope>
    <source>
        <strain evidence="6 7">FXJ1.1311</strain>
    </source>
</reference>
<comment type="caution">
    <text evidence="6">The sequence shown here is derived from an EMBL/GenBank/DDBJ whole genome shotgun (WGS) entry which is preliminary data.</text>
</comment>
<feature type="domain" description="3-hydroxyacyl-CoA dehydrogenase NAD binding" evidence="5">
    <location>
        <begin position="92"/>
        <end position="269"/>
    </location>
</feature>
<evidence type="ECO:0000313" key="7">
    <source>
        <dbReference type="Proteomes" id="UP000316639"/>
    </source>
</evidence>
<dbReference type="InterPro" id="IPR008927">
    <property type="entry name" value="6-PGluconate_DH-like_C_sf"/>
</dbReference>
<evidence type="ECO:0000259" key="4">
    <source>
        <dbReference type="Pfam" id="PF00725"/>
    </source>
</evidence>
<dbReference type="SUPFAM" id="SSF48179">
    <property type="entry name" value="6-phosphogluconate dehydrogenase C-terminal domain-like"/>
    <property type="match status" value="2"/>
</dbReference>
<proteinExistence type="inferred from homology"/>
<feature type="domain" description="3-hydroxyacyl-CoA dehydrogenase C-terminal" evidence="4">
    <location>
        <begin position="31"/>
        <end position="76"/>
    </location>
</feature>
<dbReference type="PANTHER" id="PTHR48075">
    <property type="entry name" value="3-HYDROXYACYL-COA DEHYDROGENASE FAMILY PROTEIN"/>
    <property type="match status" value="1"/>
</dbReference>
<evidence type="ECO:0000256" key="3">
    <source>
        <dbReference type="ARBA" id="ARBA00023002"/>
    </source>
</evidence>
<dbReference type="FunFam" id="3.40.50.720:FF:000009">
    <property type="entry name" value="Fatty oxidation complex, alpha subunit"/>
    <property type="match status" value="1"/>
</dbReference>
<dbReference type="PANTHER" id="PTHR48075:SF9">
    <property type="entry name" value="3-HYDROXYBUTYRYL-COA DEHYDROGENASE"/>
    <property type="match status" value="1"/>
</dbReference>
<dbReference type="RefSeq" id="WP_146356314.1">
    <property type="nucleotide sequence ID" value="NZ_VOBR01000020.1"/>
</dbReference>
<dbReference type="EMBL" id="VOBR01000020">
    <property type="protein sequence ID" value="TWP48518.1"/>
    <property type="molecule type" value="Genomic_DNA"/>
</dbReference>
<dbReference type="GO" id="GO:0070403">
    <property type="term" value="F:NAD+ binding"/>
    <property type="evidence" value="ECO:0007669"/>
    <property type="project" value="InterPro"/>
</dbReference>
<dbReference type="InterPro" id="IPR006176">
    <property type="entry name" value="3-OHacyl-CoA_DH_NAD-bd"/>
</dbReference>
<dbReference type="InterPro" id="IPR013328">
    <property type="entry name" value="6PGD_dom2"/>
</dbReference>
<comment type="similarity">
    <text evidence="2">Belongs to the 3-hydroxyacyl-CoA dehydrogenase family.</text>
</comment>
<dbReference type="Proteomes" id="UP000316639">
    <property type="component" value="Unassembled WGS sequence"/>
</dbReference>
<dbReference type="OrthoDB" id="3229174at2"/>
<dbReference type="GO" id="GO:0006635">
    <property type="term" value="P:fatty acid beta-oxidation"/>
    <property type="evidence" value="ECO:0007669"/>
    <property type="project" value="TreeGrafter"/>
</dbReference>
<comment type="pathway">
    <text evidence="1">Lipid metabolism; butanoate metabolism.</text>
</comment>
<gene>
    <name evidence="6" type="ORF">FKR81_28465</name>
</gene>
<name>A0A563EMV3_9PSEU</name>
<evidence type="ECO:0000259" key="5">
    <source>
        <dbReference type="Pfam" id="PF02737"/>
    </source>
</evidence>
<evidence type="ECO:0008006" key="8">
    <source>
        <dbReference type="Google" id="ProtNLM"/>
    </source>
</evidence>
<protein>
    <recommendedName>
        <fullName evidence="8">3-hydroxybutyryl-CoA dehydrogenase</fullName>
    </recommendedName>
</protein>
<dbReference type="InterPro" id="IPR006108">
    <property type="entry name" value="3HC_DH_C"/>
</dbReference>
<keyword evidence="3" id="KW-0560">Oxidoreductase</keyword>
<dbReference type="Gene3D" id="1.10.1040.10">
    <property type="entry name" value="N-(1-d-carboxylethyl)-l-norvaline Dehydrogenase, domain 2"/>
    <property type="match status" value="2"/>
</dbReference>
<feature type="domain" description="3-hydroxyacyl-CoA dehydrogenase C-terminal" evidence="4">
    <location>
        <begin position="272"/>
        <end position="366"/>
    </location>
</feature>
<dbReference type="InterPro" id="IPR036291">
    <property type="entry name" value="NAD(P)-bd_dom_sf"/>
</dbReference>
<dbReference type="Gene3D" id="3.40.50.720">
    <property type="entry name" value="NAD(P)-binding Rossmann-like Domain"/>
    <property type="match status" value="1"/>
</dbReference>
<keyword evidence="7" id="KW-1185">Reference proteome</keyword>
<accession>A0A563EMV3</accession>
<dbReference type="SUPFAM" id="SSF51735">
    <property type="entry name" value="NAD(P)-binding Rossmann-fold domains"/>
    <property type="match status" value="1"/>
</dbReference>
<evidence type="ECO:0000256" key="2">
    <source>
        <dbReference type="ARBA" id="ARBA00009463"/>
    </source>
</evidence>
<dbReference type="AlphaFoldDB" id="A0A563EMV3"/>
<evidence type="ECO:0000313" key="6">
    <source>
        <dbReference type="EMBL" id="TWP48518.1"/>
    </source>
</evidence>
<sequence length="369" mass="38461">MDESVVVGMGAMGEGAVQVLPAPDHVGDLVRAHLDHAISLCEQGYASRADIDTAMRLGCGLPAGPLELAGYTGGPVRSATTARGSTREVARVGVVGSGTMACGITEVFATNGFPVTLVARTPARARSAFDVVDGSLARAMRRGRITDEVRESAISAVHVTTDLAELAECDLLIEAVAEDLDVKRTVLTAVDAVARPGAVLATSTSSLSVTACAAATSRPADVLGLHFFNPAPHMRLVEVVPAAGTAADVVATACSVVRGMGKEPIVCGDRAGFIVNYLLFPYLNDAVRLLDRCEPDAVDSEVVSRFGYPMGPFKLLDTIGLDVSLAILTRLDEEFPGAGHAPHERLVSLVARGRLGRKTGAGFYDWPVG</sequence>
<dbReference type="Pfam" id="PF00725">
    <property type="entry name" value="3HCDH"/>
    <property type="match status" value="2"/>
</dbReference>
<evidence type="ECO:0000256" key="1">
    <source>
        <dbReference type="ARBA" id="ARBA00005086"/>
    </source>
</evidence>
<dbReference type="Pfam" id="PF02737">
    <property type="entry name" value="3HCDH_N"/>
    <property type="match status" value="1"/>
</dbReference>